<dbReference type="EMBL" id="JADGIZ020000045">
    <property type="protein sequence ID" value="KAL2913559.1"/>
    <property type="molecule type" value="Genomic_DNA"/>
</dbReference>
<dbReference type="EC" id="2.4.1.11" evidence="7"/>
<dbReference type="PANTHER" id="PTHR10176:SF3">
    <property type="entry name" value="GLYCOGEN [STARCH] SYNTHASE"/>
    <property type="match status" value="1"/>
</dbReference>
<dbReference type="SUPFAM" id="SSF53756">
    <property type="entry name" value="UDP-Glycosyltransferase/glycogen phosphorylase"/>
    <property type="match status" value="2"/>
</dbReference>
<comment type="pathway">
    <text evidence="1 7">Glycan biosynthesis; glycogen biosynthesis.</text>
</comment>
<dbReference type="Gene3D" id="3.40.50.2000">
    <property type="entry name" value="Glycogen Phosphorylase B"/>
    <property type="match status" value="2"/>
</dbReference>
<protein>
    <recommendedName>
        <fullName evidence="7">Glycogen [starch] synthase</fullName>
        <ecNumber evidence="7">2.4.1.11</ecNumber>
    </recommendedName>
</protein>
<dbReference type="InterPro" id="IPR008631">
    <property type="entry name" value="Glycogen_synth"/>
</dbReference>
<evidence type="ECO:0000256" key="1">
    <source>
        <dbReference type="ARBA" id="ARBA00004964"/>
    </source>
</evidence>
<name>A0ABR4N230_9FUNG</name>
<sequence>MAPNVDTSVADPDITRPLLFEIAWEVANKVGGIYTVIKSKAPVTCAEYGDRYCLIGPLSYKTAPLEVEEIAPPSPALRMAIDNMRSAGIKILFGRWLVEGSPYVLLLDVGSGFGRMNEWKADLWNVAGVPSPPDDHETNQAIVFGYLVSWFLGEFVALQDRNVQSRPASDLIDDAVSARRPVVIAHFHEWLAGVALVLLRKRDINVCTVFTTHATLLGRYLCAGDVDFYNNLKFFDVDAEAGKRGIYHRYCIERAAAHCADVFTTVSHITAYEAEWLLKRKPDGVLPNGLNVVKFSAIHEFQNRHATSKEKIHEFVRGHFYGHYNFNLDNTLYFFTAGRYEFRNKGVDMFIESLARLNARLKAINSDVTVVAFIIMPAQTHSFTVEALKGQAVMKQLRETVSEIQHAIGKRIFESAAKGDLPDPKTILDEEELVLLKRRIFALRRDTLPPIVTHNMADDAADPILNHIRQVQLFNFASDRVKVIFHPEFLNSNNPLLGMDYEEFVRGCHLGVFPSYYEPWGYTPAECTVMGVPSITTNLSGFGCFMSEMISVPSDYGIYIVDRRLKSVEESVNQLADDMFEFCKKSRRQRINQRNRTERLSDVLDWKRMGQEYVKARWVAIRRKYPALVEKHEEEFGGDSDEIGHSDMQYGYESDANPLSAQREDLSSLRFHQKVPRPPSVPGSPRLREEVEDDATAHLFAAEEDKDVNVAVLMSELKALGLRGAADNYEPPVVTPK</sequence>
<evidence type="ECO:0000256" key="2">
    <source>
        <dbReference type="ARBA" id="ARBA00010686"/>
    </source>
</evidence>
<organism evidence="8 9">
    <name type="scientific">Polyrhizophydium stewartii</name>
    <dbReference type="NCBI Taxonomy" id="2732419"/>
    <lineage>
        <taxon>Eukaryota</taxon>
        <taxon>Fungi</taxon>
        <taxon>Fungi incertae sedis</taxon>
        <taxon>Chytridiomycota</taxon>
        <taxon>Chytridiomycota incertae sedis</taxon>
        <taxon>Chytridiomycetes</taxon>
        <taxon>Rhizophydiales</taxon>
        <taxon>Rhizophydiales incertae sedis</taxon>
        <taxon>Polyrhizophydium</taxon>
    </lineage>
</organism>
<comment type="function">
    <text evidence="7">Transfers the glycosyl residue from UDP-Glc to the non-reducing end of alpha-1,4-glucan.</text>
</comment>
<comment type="catalytic activity">
    <reaction evidence="6">
        <text>[(1-&gt;4)-alpha-D-glucosyl](n) + UDP-alpha-D-glucose = [(1-&gt;4)-alpha-D-glucosyl](n+1) + UDP + H(+)</text>
        <dbReference type="Rhea" id="RHEA:18549"/>
        <dbReference type="Rhea" id="RHEA-COMP:9584"/>
        <dbReference type="Rhea" id="RHEA-COMP:9587"/>
        <dbReference type="ChEBI" id="CHEBI:15378"/>
        <dbReference type="ChEBI" id="CHEBI:15444"/>
        <dbReference type="ChEBI" id="CHEBI:58223"/>
        <dbReference type="ChEBI" id="CHEBI:58885"/>
        <dbReference type="EC" id="2.4.1.11"/>
    </reaction>
    <physiologicalReaction direction="left-to-right" evidence="6">
        <dbReference type="Rhea" id="RHEA:18550"/>
    </physiologicalReaction>
</comment>
<evidence type="ECO:0000313" key="9">
    <source>
        <dbReference type="Proteomes" id="UP001527925"/>
    </source>
</evidence>
<dbReference type="Proteomes" id="UP001527925">
    <property type="component" value="Unassembled WGS sequence"/>
</dbReference>
<evidence type="ECO:0000256" key="6">
    <source>
        <dbReference type="ARBA" id="ARBA00047345"/>
    </source>
</evidence>
<evidence type="ECO:0000256" key="4">
    <source>
        <dbReference type="ARBA" id="ARBA00022679"/>
    </source>
</evidence>
<evidence type="ECO:0000313" key="8">
    <source>
        <dbReference type="EMBL" id="KAL2913559.1"/>
    </source>
</evidence>
<dbReference type="Pfam" id="PF05693">
    <property type="entry name" value="Glycogen_syn"/>
    <property type="match status" value="1"/>
</dbReference>
<proteinExistence type="inferred from homology"/>
<evidence type="ECO:0000256" key="5">
    <source>
        <dbReference type="ARBA" id="ARBA00023056"/>
    </source>
</evidence>
<keyword evidence="3 7" id="KW-0328">Glycosyltransferase</keyword>
<reference evidence="8 9" key="1">
    <citation type="submission" date="2023-09" db="EMBL/GenBank/DDBJ databases">
        <title>Pangenome analysis of Batrachochytrium dendrobatidis and related Chytrids.</title>
        <authorList>
            <person name="Yacoub M.N."/>
            <person name="Stajich J.E."/>
            <person name="James T.Y."/>
        </authorList>
    </citation>
    <scope>NUCLEOTIDE SEQUENCE [LARGE SCALE GENOMIC DNA]</scope>
    <source>
        <strain evidence="8 9">JEL0888</strain>
    </source>
</reference>
<comment type="caution">
    <text evidence="8">The sequence shown here is derived from an EMBL/GenBank/DDBJ whole genome shotgun (WGS) entry which is preliminary data.</text>
</comment>
<accession>A0ABR4N230</accession>
<dbReference type="PANTHER" id="PTHR10176">
    <property type="entry name" value="GLYCOGEN SYNTHASE"/>
    <property type="match status" value="1"/>
</dbReference>
<dbReference type="CDD" id="cd03793">
    <property type="entry name" value="GT3_GSY2-like"/>
    <property type="match status" value="1"/>
</dbReference>
<evidence type="ECO:0000256" key="7">
    <source>
        <dbReference type="RuleBase" id="RU363104"/>
    </source>
</evidence>
<keyword evidence="9" id="KW-1185">Reference proteome</keyword>
<evidence type="ECO:0000256" key="3">
    <source>
        <dbReference type="ARBA" id="ARBA00022676"/>
    </source>
</evidence>
<comment type="similarity">
    <text evidence="2 7">Belongs to the glycosyltransferase 3 family.</text>
</comment>
<keyword evidence="5 7" id="KW-0320">Glycogen biosynthesis</keyword>
<dbReference type="GO" id="GO:0004373">
    <property type="term" value="F:alpha-1,4-glucan glucosyltransferase (UDP-glucose donor) activity"/>
    <property type="evidence" value="ECO:0007669"/>
    <property type="project" value="UniProtKB-EC"/>
</dbReference>
<gene>
    <name evidence="8" type="primary">GSY1</name>
    <name evidence="8" type="ORF">HK105_207019</name>
</gene>
<keyword evidence="4 7" id="KW-0808">Transferase</keyword>